<dbReference type="GeneID" id="93586686"/>
<reference evidence="1 2" key="1">
    <citation type="submission" date="2019-01" db="EMBL/GenBank/DDBJ databases">
        <title>Intercellular communication is required for trap formation in the nematode-trapping fungus Duddingtonia flagrans.</title>
        <authorList>
            <person name="Youssar L."/>
            <person name="Wernet V."/>
            <person name="Hensel N."/>
            <person name="Hildebrandt H.-G."/>
            <person name="Fischer R."/>
        </authorList>
    </citation>
    <scope>NUCLEOTIDE SEQUENCE [LARGE SCALE GENOMIC DNA]</scope>
    <source>
        <strain evidence="1 2">CBS H-5679</strain>
    </source>
</reference>
<gene>
    <name evidence="1" type="ORF">DFL_004375</name>
</gene>
<evidence type="ECO:0000313" key="2">
    <source>
        <dbReference type="Proteomes" id="UP000283090"/>
    </source>
</evidence>
<accession>A0A437A4H3</accession>
<dbReference type="VEuPathDB" id="FungiDB:DFL_004375"/>
<dbReference type="EMBL" id="SAEB01000006">
    <property type="protein sequence ID" value="RVD86081.1"/>
    <property type="molecule type" value="Genomic_DNA"/>
</dbReference>
<organism evidence="1 2">
    <name type="scientific">Arthrobotrys flagrans</name>
    <name type="common">Nematode-trapping fungus</name>
    <name type="synonym">Trichothecium flagrans</name>
    <dbReference type="NCBI Taxonomy" id="97331"/>
    <lineage>
        <taxon>Eukaryota</taxon>
        <taxon>Fungi</taxon>
        <taxon>Dikarya</taxon>
        <taxon>Ascomycota</taxon>
        <taxon>Pezizomycotina</taxon>
        <taxon>Orbiliomycetes</taxon>
        <taxon>Orbiliales</taxon>
        <taxon>Orbiliaceae</taxon>
        <taxon>Arthrobotrys</taxon>
    </lineage>
</organism>
<dbReference type="Proteomes" id="UP000283090">
    <property type="component" value="Unassembled WGS sequence"/>
</dbReference>
<dbReference type="AlphaFoldDB" id="A0A437A4H3"/>
<comment type="caution">
    <text evidence="1">The sequence shown here is derived from an EMBL/GenBank/DDBJ whole genome shotgun (WGS) entry which is preliminary data.</text>
</comment>
<protein>
    <submittedName>
        <fullName evidence="1">Uncharacterized protein</fullName>
    </submittedName>
</protein>
<dbReference type="RefSeq" id="XP_067491625.1">
    <property type="nucleotide sequence ID" value="XM_067633459.1"/>
</dbReference>
<sequence>MWSMFTPASNFKGSSLFRGMHCYRQELGELPRHHNAISGRYSIAISEFERRNLDPYLWNKIRSIWSPRITNEELQIQPLGYNAWGSG</sequence>
<name>A0A437A4H3_ARTFL</name>
<proteinExistence type="predicted"/>
<evidence type="ECO:0000313" key="1">
    <source>
        <dbReference type="EMBL" id="RVD86081.1"/>
    </source>
</evidence>
<keyword evidence="2" id="KW-1185">Reference proteome</keyword>